<dbReference type="OrthoDB" id="264354at2759"/>
<accession>A0A086J403</accession>
<dbReference type="Gene3D" id="3.40.50.10480">
    <property type="entry name" value="Probable brix-domain ribosomal biogenesis protein"/>
    <property type="match status" value="1"/>
</dbReference>
<organism evidence="2">
    <name type="scientific">Nematocida ausubeli (strain ATCC PRA-371 / ERTm2)</name>
    <name type="common">Nematode killer fungus</name>
    <dbReference type="NCBI Taxonomy" id="1913371"/>
    <lineage>
        <taxon>Eukaryota</taxon>
        <taxon>Fungi</taxon>
        <taxon>Fungi incertae sedis</taxon>
        <taxon>Microsporidia</taxon>
        <taxon>Nematocida</taxon>
    </lineage>
</organism>
<dbReference type="Pfam" id="PF04427">
    <property type="entry name" value="Brix"/>
    <property type="match status" value="1"/>
</dbReference>
<dbReference type="GO" id="GO:0000460">
    <property type="term" value="P:maturation of 5.8S rRNA"/>
    <property type="evidence" value="ECO:0007669"/>
    <property type="project" value="TreeGrafter"/>
</dbReference>
<dbReference type="InterPro" id="IPR044281">
    <property type="entry name" value="IMP4/RPF1"/>
</dbReference>
<name>H8Z8Y4_NEMA1</name>
<accession>H8Z8Y4</accession>
<dbReference type="PANTHER" id="PTHR22734">
    <property type="entry name" value="U3 SMALL NUCLEOLAR RIBONUCLEOPROTEIN PROTEIN IMP4"/>
    <property type="match status" value="1"/>
</dbReference>
<protein>
    <recommendedName>
        <fullName evidence="1">Brix domain-containing protein</fullName>
    </recommendedName>
</protein>
<reference evidence="3 4" key="3">
    <citation type="journal article" date="2014" name="Genome Announc.">
        <title>Genome Sequence of the Microsporidian Species Nematocida sp1 Strain ERTm6 (ATCC PRA-372).</title>
        <authorList>
            <person name="Bakowski M.A."/>
            <person name="Priest M."/>
            <person name="Young S."/>
            <person name="Cuomo C.A."/>
            <person name="Troemel E.R."/>
        </authorList>
    </citation>
    <scope>NUCLEOTIDE SEQUENCE [LARGE SCALE GENOMIC DNA]</scope>
    <source>
        <strain evidence="3 4">ERTm6</strain>
    </source>
</reference>
<dbReference type="STRING" id="944018.H8Z8Y4"/>
<feature type="domain" description="Brix" evidence="1">
    <location>
        <begin position="2"/>
        <end position="194"/>
    </location>
</feature>
<dbReference type="GO" id="GO:0000470">
    <property type="term" value="P:maturation of LSU-rRNA"/>
    <property type="evidence" value="ECO:0007669"/>
    <property type="project" value="TreeGrafter"/>
</dbReference>
<evidence type="ECO:0000313" key="2">
    <source>
        <dbReference type="EMBL" id="EHY66415.1"/>
    </source>
</evidence>
<dbReference type="EMBL" id="AKIJ01000002">
    <property type="protein sequence ID" value="KFG26871.1"/>
    <property type="molecule type" value="Genomic_DNA"/>
</dbReference>
<dbReference type="Proteomes" id="UP000054524">
    <property type="component" value="Unassembled WGS sequence"/>
</dbReference>
<evidence type="ECO:0000313" key="4">
    <source>
        <dbReference type="Proteomes" id="UP000054524"/>
    </source>
</evidence>
<dbReference type="PROSITE" id="PS50833">
    <property type="entry name" value="BRIX"/>
    <property type="match status" value="1"/>
</dbReference>
<dbReference type="Proteomes" id="UP000005622">
    <property type="component" value="Unassembled WGS sequence"/>
</dbReference>
<dbReference type="AlphaFoldDB" id="H8Z8Y4"/>
<dbReference type="SUPFAM" id="SSF52954">
    <property type="entry name" value="Class II aaRS ABD-related"/>
    <property type="match status" value="1"/>
</dbReference>
<dbReference type="EMBL" id="JH604633">
    <property type="protein sequence ID" value="EHY66415.1"/>
    <property type="molecule type" value="Genomic_DNA"/>
</dbReference>
<evidence type="ECO:0000313" key="3">
    <source>
        <dbReference type="EMBL" id="KFG26871.1"/>
    </source>
</evidence>
<dbReference type="InterPro" id="IPR007109">
    <property type="entry name" value="Brix"/>
</dbReference>
<dbReference type="PANTHER" id="PTHR22734:SF3">
    <property type="entry name" value="RIBOSOME PRODUCTION FACTOR 1"/>
    <property type="match status" value="1"/>
</dbReference>
<dbReference type="GO" id="GO:0042134">
    <property type="term" value="F:rRNA primary transcript binding"/>
    <property type="evidence" value="ECO:0007669"/>
    <property type="project" value="InterPro"/>
</dbReference>
<dbReference type="SMART" id="SM00879">
    <property type="entry name" value="Brix"/>
    <property type="match status" value="1"/>
</dbReference>
<sequence length="206" mass="23963">MQVIITSSNSKLTHETKELLLDIEGLFPGATPIPRKNRKFSQFLKEEVTEKEAMIIRLDQVDCSYRRLLFIKKDAENNLTTSTYSIVAYTLSRRLNGAVDSGHMPELSITNFDDTENDLRFIKDIEDAYSTEDPDFEGRQVVSFTKKRGFILCRKHRYIIRLPEDSTKDETVRLDEIGPRLSLKLQTVDVNENYIFRHTKNIKLKD</sequence>
<keyword evidence="4" id="KW-1185">Reference proteome</keyword>
<dbReference type="GO" id="GO:0005730">
    <property type="term" value="C:nucleolus"/>
    <property type="evidence" value="ECO:0007669"/>
    <property type="project" value="TreeGrafter"/>
</dbReference>
<proteinExistence type="predicted"/>
<dbReference type="GO" id="GO:0030687">
    <property type="term" value="C:preribosome, large subunit precursor"/>
    <property type="evidence" value="ECO:0007669"/>
    <property type="project" value="TreeGrafter"/>
</dbReference>
<gene>
    <name evidence="2" type="ORF">NERG_00055</name>
    <name evidence="3" type="ORF">NESG_01027</name>
</gene>
<reference evidence="3" key="2">
    <citation type="submission" date="2012-10" db="EMBL/GenBank/DDBJ databases">
        <authorList>
            <consortium name="The Broad Institute Genome Sequencing Platform"/>
            <consortium name="The Broad Institute Genome Sequencing Center for Infectious Disease"/>
            <person name="Cuomo C."/>
            <person name="Troemel E."/>
            <person name="Walker B."/>
            <person name="Young S.K."/>
            <person name="Zeng Q."/>
            <person name="Gargeya S."/>
            <person name="Fitzgerald M."/>
            <person name="Haas B."/>
            <person name="Abouelleil A."/>
            <person name="Alvarado L."/>
            <person name="Arachchi H.M."/>
            <person name="Berlin A.M."/>
            <person name="Chapman S.B."/>
            <person name="Goldberg J."/>
            <person name="Griggs A."/>
            <person name="Gujja S."/>
            <person name="Hansen M."/>
            <person name="Howarth C."/>
            <person name="Imamovic A."/>
            <person name="Larimer J."/>
            <person name="McCowan C."/>
            <person name="Murphy C."/>
            <person name="Neiman D."/>
            <person name="Pearson M."/>
            <person name="Priest M."/>
            <person name="Roberts A."/>
            <person name="Saif S."/>
            <person name="Shea T."/>
            <person name="Sisk P."/>
            <person name="Sykes S."/>
            <person name="Wortman J."/>
            <person name="Nusbaum C."/>
            <person name="Birren B."/>
        </authorList>
    </citation>
    <scope>NUCLEOTIDE SEQUENCE</scope>
    <source>
        <strain evidence="3">ERTm6</strain>
    </source>
</reference>
<reference evidence="2" key="1">
    <citation type="submission" date="2011-03" db="EMBL/GenBank/DDBJ databases">
        <title>The Genome Sequence of Nematocida sp1 strain ERTm2.</title>
        <authorList>
            <consortium name="The Broad Institute Genome Sequencing Platform"/>
            <consortium name="The Broad Institute Genome Sequencing Center for Infectious Disease"/>
            <person name="Cuomo C."/>
            <person name="Troemel E."/>
            <person name="Young S.K."/>
            <person name="Zeng Q."/>
            <person name="Gargeya S."/>
            <person name="Fitzgerald M."/>
            <person name="Haas B."/>
            <person name="Abouelleil A."/>
            <person name="Alvarado L."/>
            <person name="Arachchi H.M."/>
            <person name="Berlin A."/>
            <person name="Brown A."/>
            <person name="Chapman S.B."/>
            <person name="Chen Z."/>
            <person name="Dunbar C."/>
            <person name="Freedman E."/>
            <person name="Gearin G."/>
            <person name="Gellesch M."/>
            <person name="Goldberg J."/>
            <person name="Griggs A."/>
            <person name="Gujja S."/>
            <person name="Heilman E.R."/>
            <person name="Heiman D."/>
            <person name="Howarth C."/>
            <person name="Larson L."/>
            <person name="Lui A."/>
            <person name="MacDonald P.J.P."/>
            <person name="Mehta T."/>
            <person name="Montmayeur A."/>
            <person name="Murphy C."/>
            <person name="Neiman D."/>
            <person name="Pearson M."/>
            <person name="Priest M."/>
            <person name="Roberts A."/>
            <person name="Saif S."/>
            <person name="Shea T."/>
            <person name="Shenoy N."/>
            <person name="Sisk P."/>
            <person name="Stolte C."/>
            <person name="Sykes S."/>
            <person name="White J."/>
            <person name="Yandava C."/>
            <person name="Wortman J."/>
            <person name="Nusbaum C."/>
            <person name="Birren B."/>
        </authorList>
    </citation>
    <scope>NUCLEOTIDE SEQUENCE</scope>
    <source>
        <strain evidence="2">ERTm2</strain>
    </source>
</reference>
<evidence type="ECO:0000259" key="1">
    <source>
        <dbReference type="PROSITE" id="PS50833"/>
    </source>
</evidence>
<dbReference type="HOGENOM" id="CLU_1332256_0_0_1"/>